<dbReference type="PANTHER" id="PTHR33164:SF43">
    <property type="entry name" value="HTH-TYPE TRANSCRIPTIONAL REPRESSOR YETL"/>
    <property type="match status" value="1"/>
</dbReference>
<dbReference type="Pfam" id="PF12802">
    <property type="entry name" value="MarR_2"/>
    <property type="match status" value="1"/>
</dbReference>
<organism evidence="5 6">
    <name type="scientific">Humidesulfovibrio mexicanus</name>
    <dbReference type="NCBI Taxonomy" id="147047"/>
    <lineage>
        <taxon>Bacteria</taxon>
        <taxon>Pseudomonadati</taxon>
        <taxon>Thermodesulfobacteriota</taxon>
        <taxon>Desulfovibrionia</taxon>
        <taxon>Desulfovibrionales</taxon>
        <taxon>Desulfovibrionaceae</taxon>
        <taxon>Humidesulfovibrio</taxon>
    </lineage>
</organism>
<gene>
    <name evidence="5" type="ORF">SAMN04488503_0762</name>
</gene>
<dbReference type="SMART" id="SM00347">
    <property type="entry name" value="HTH_MARR"/>
    <property type="match status" value="1"/>
</dbReference>
<dbReference type="InterPro" id="IPR039422">
    <property type="entry name" value="MarR/SlyA-like"/>
</dbReference>
<dbReference type="PANTHER" id="PTHR33164">
    <property type="entry name" value="TRANSCRIPTIONAL REGULATOR, MARR FAMILY"/>
    <property type="match status" value="1"/>
</dbReference>
<keyword evidence="1" id="KW-0805">Transcription regulation</keyword>
<dbReference type="InterPro" id="IPR000835">
    <property type="entry name" value="HTH_MarR-typ"/>
</dbReference>
<dbReference type="GO" id="GO:0003677">
    <property type="term" value="F:DNA binding"/>
    <property type="evidence" value="ECO:0007669"/>
    <property type="project" value="UniProtKB-KW"/>
</dbReference>
<reference evidence="5 6" key="1">
    <citation type="submission" date="2017-06" db="EMBL/GenBank/DDBJ databases">
        <authorList>
            <person name="Kim H.J."/>
            <person name="Triplett B.A."/>
        </authorList>
    </citation>
    <scope>NUCLEOTIDE SEQUENCE [LARGE SCALE GENOMIC DNA]</scope>
    <source>
        <strain evidence="5 6">DSM 13116</strain>
    </source>
</reference>
<dbReference type="SUPFAM" id="SSF46785">
    <property type="entry name" value="Winged helix' DNA-binding domain"/>
    <property type="match status" value="1"/>
</dbReference>
<keyword evidence="2" id="KW-0238">DNA-binding</keyword>
<evidence type="ECO:0000256" key="2">
    <source>
        <dbReference type="ARBA" id="ARBA00023125"/>
    </source>
</evidence>
<proteinExistence type="predicted"/>
<dbReference type="InterPro" id="IPR023187">
    <property type="entry name" value="Tscrpt_reg_MarR-type_CS"/>
</dbReference>
<dbReference type="GO" id="GO:0006950">
    <property type="term" value="P:response to stress"/>
    <property type="evidence" value="ECO:0007669"/>
    <property type="project" value="TreeGrafter"/>
</dbReference>
<evidence type="ECO:0000259" key="4">
    <source>
        <dbReference type="PROSITE" id="PS50995"/>
    </source>
</evidence>
<dbReference type="GO" id="GO:0003700">
    <property type="term" value="F:DNA-binding transcription factor activity"/>
    <property type="evidence" value="ECO:0007669"/>
    <property type="project" value="InterPro"/>
</dbReference>
<dbReference type="OrthoDB" id="5422630at2"/>
<evidence type="ECO:0000313" key="5">
    <source>
        <dbReference type="EMBL" id="SNR67135.1"/>
    </source>
</evidence>
<sequence>MESKEEIILNTVRQLQRFAAKYARIEDMPIPVEEGLEVTTREAHAVEAVGLRGHMSVTELAKFFGVTKSAASQTVTRLVDKGFLRKEPSPRSGKEFQLSLTDLGEKVQKAHERFHGADREELLKRLEAFSLGQISTVSVLLEALDDVLDRRLRP</sequence>
<dbReference type="InterPro" id="IPR036388">
    <property type="entry name" value="WH-like_DNA-bd_sf"/>
</dbReference>
<dbReference type="RefSeq" id="WP_089271845.1">
    <property type="nucleotide sequence ID" value="NZ_FZOC01000001.1"/>
</dbReference>
<dbReference type="EMBL" id="FZOC01000001">
    <property type="protein sequence ID" value="SNR67135.1"/>
    <property type="molecule type" value="Genomic_DNA"/>
</dbReference>
<keyword evidence="3" id="KW-0804">Transcription</keyword>
<keyword evidence="6" id="KW-1185">Reference proteome</keyword>
<feature type="domain" description="HTH marR-type" evidence="4">
    <location>
        <begin position="5"/>
        <end position="146"/>
    </location>
</feature>
<evidence type="ECO:0000256" key="1">
    <source>
        <dbReference type="ARBA" id="ARBA00023015"/>
    </source>
</evidence>
<accession>A0A238Y7E0</accession>
<dbReference type="Proteomes" id="UP000198324">
    <property type="component" value="Unassembled WGS sequence"/>
</dbReference>
<dbReference type="AlphaFoldDB" id="A0A238Y7E0"/>
<dbReference type="InterPro" id="IPR036390">
    <property type="entry name" value="WH_DNA-bd_sf"/>
</dbReference>
<name>A0A238Y7E0_9BACT</name>
<protein>
    <submittedName>
        <fullName evidence="5">Transcriptional regulator, MarR family</fullName>
    </submittedName>
</protein>
<dbReference type="PROSITE" id="PS50995">
    <property type="entry name" value="HTH_MARR_2"/>
    <property type="match status" value="1"/>
</dbReference>
<dbReference type="Gene3D" id="1.10.10.10">
    <property type="entry name" value="Winged helix-like DNA-binding domain superfamily/Winged helix DNA-binding domain"/>
    <property type="match status" value="1"/>
</dbReference>
<evidence type="ECO:0000256" key="3">
    <source>
        <dbReference type="ARBA" id="ARBA00023163"/>
    </source>
</evidence>
<dbReference type="PROSITE" id="PS01117">
    <property type="entry name" value="HTH_MARR_1"/>
    <property type="match status" value="1"/>
</dbReference>
<evidence type="ECO:0000313" key="6">
    <source>
        <dbReference type="Proteomes" id="UP000198324"/>
    </source>
</evidence>